<accession>A0A2A4MI33</accession>
<dbReference type="Pfam" id="PF04333">
    <property type="entry name" value="MlaA"/>
    <property type="match status" value="1"/>
</dbReference>
<comment type="similarity">
    <text evidence="1">Belongs to the MlaA family.</text>
</comment>
<dbReference type="PANTHER" id="PTHR30035:SF3">
    <property type="entry name" value="INTERMEMBRANE PHOSPHOLIPID TRANSPORT SYSTEM LIPOPROTEIN MLAA"/>
    <property type="match status" value="1"/>
</dbReference>
<evidence type="ECO:0000313" key="4">
    <source>
        <dbReference type="EMBL" id="PCH59276.1"/>
    </source>
</evidence>
<dbReference type="GO" id="GO:0016020">
    <property type="term" value="C:membrane"/>
    <property type="evidence" value="ECO:0007669"/>
    <property type="project" value="InterPro"/>
</dbReference>
<comment type="caution">
    <text evidence="4">The sequence shown here is derived from an EMBL/GenBank/DDBJ whole genome shotgun (WGS) entry which is preliminary data.</text>
</comment>
<dbReference type="GO" id="GO:0120010">
    <property type="term" value="P:intermembrane phospholipid transfer"/>
    <property type="evidence" value="ECO:0007669"/>
    <property type="project" value="TreeGrafter"/>
</dbReference>
<evidence type="ECO:0000313" key="5">
    <source>
        <dbReference type="Proteomes" id="UP000218172"/>
    </source>
</evidence>
<feature type="signal peptide" evidence="3">
    <location>
        <begin position="1"/>
        <end position="36"/>
    </location>
</feature>
<dbReference type="PRINTS" id="PR01805">
    <property type="entry name" value="VACJLIPOPROT"/>
</dbReference>
<feature type="chain" id="PRO_5012381753" description="ABC transporter" evidence="3">
    <location>
        <begin position="37"/>
        <end position="240"/>
    </location>
</feature>
<protein>
    <recommendedName>
        <fullName evidence="6">ABC transporter</fullName>
    </recommendedName>
</protein>
<organism evidence="4 5">
    <name type="scientific">SAR86 cluster bacterium</name>
    <dbReference type="NCBI Taxonomy" id="2030880"/>
    <lineage>
        <taxon>Bacteria</taxon>
        <taxon>Pseudomonadati</taxon>
        <taxon>Pseudomonadota</taxon>
        <taxon>Gammaproteobacteria</taxon>
        <taxon>SAR86 cluster</taxon>
    </lineage>
</organism>
<sequence>MSLRFPLLGRHKANSQCCVAIMLLSLCCLLSQPVLADDPWQNTNEKVFKFNDFLDTVLLKPVAVSYSTVVPRVARQGIGNFFNNIDDINVFFNDILQLKFDKALTDSCRFLINTSIGIGGIFDVASNFGLYKNEEDFGQTLGHWNVPAGPYVVLPFFGPNSVRDSFGLVVDTLFNPFQYHDDASVRLTLFTVEEIAGRSSVLSLDELISGNKYVFLREASIQRREYLVQDGEIEDEFGSF</sequence>
<dbReference type="Proteomes" id="UP000218172">
    <property type="component" value="Unassembled WGS sequence"/>
</dbReference>
<evidence type="ECO:0008006" key="6">
    <source>
        <dbReference type="Google" id="ProtNLM"/>
    </source>
</evidence>
<evidence type="ECO:0000256" key="2">
    <source>
        <dbReference type="ARBA" id="ARBA00022729"/>
    </source>
</evidence>
<name>A0A2A4MI33_9GAMM</name>
<reference evidence="5" key="1">
    <citation type="submission" date="2017-08" db="EMBL/GenBank/DDBJ databases">
        <title>A dynamic microbial community with high functional redundancy inhabits the cold, oxic subseafloor aquifer.</title>
        <authorList>
            <person name="Tully B.J."/>
            <person name="Wheat C.G."/>
            <person name="Glazer B.T."/>
            <person name="Huber J.A."/>
        </authorList>
    </citation>
    <scope>NUCLEOTIDE SEQUENCE [LARGE SCALE GENOMIC DNA]</scope>
</reference>
<dbReference type="InterPro" id="IPR007428">
    <property type="entry name" value="MlaA"/>
</dbReference>
<evidence type="ECO:0000256" key="3">
    <source>
        <dbReference type="SAM" id="SignalP"/>
    </source>
</evidence>
<dbReference type="PANTHER" id="PTHR30035">
    <property type="entry name" value="LIPOPROTEIN VACJ-RELATED"/>
    <property type="match status" value="1"/>
</dbReference>
<proteinExistence type="inferred from homology"/>
<evidence type="ECO:0000256" key="1">
    <source>
        <dbReference type="ARBA" id="ARBA00010634"/>
    </source>
</evidence>
<keyword evidence="2 3" id="KW-0732">Signal</keyword>
<dbReference type="EMBL" id="NVQR01000125">
    <property type="protein sequence ID" value="PCH59276.1"/>
    <property type="molecule type" value="Genomic_DNA"/>
</dbReference>
<gene>
    <name evidence="4" type="ORF">COC19_07290</name>
</gene>
<dbReference type="AlphaFoldDB" id="A0A2A4MI33"/>